<evidence type="ECO:0000256" key="12">
    <source>
        <dbReference type="ARBA" id="ARBA00031273"/>
    </source>
</evidence>
<evidence type="ECO:0000256" key="1">
    <source>
        <dbReference type="ARBA" id="ARBA00004613"/>
    </source>
</evidence>
<dbReference type="PANTHER" id="PTHR15009:SF4">
    <property type="entry name" value="MUELLERIAN-INHIBITING FACTOR"/>
    <property type="match status" value="1"/>
</dbReference>
<dbReference type="GO" id="GO:0008083">
    <property type="term" value="F:growth factor activity"/>
    <property type="evidence" value="ECO:0007669"/>
    <property type="project" value="UniProtKB-KW"/>
</dbReference>
<dbReference type="Gene3D" id="2.10.90.10">
    <property type="entry name" value="Cystine-knot cytokines"/>
    <property type="match status" value="1"/>
</dbReference>
<dbReference type="PROSITE" id="PS51362">
    <property type="entry name" value="TGF_BETA_2"/>
    <property type="match status" value="1"/>
</dbReference>
<evidence type="ECO:0000256" key="3">
    <source>
        <dbReference type="ARBA" id="ARBA00011748"/>
    </source>
</evidence>
<reference evidence="16" key="1">
    <citation type="submission" date="2025-08" db="UniProtKB">
        <authorList>
            <consortium name="Ensembl"/>
        </authorList>
    </citation>
    <scope>IDENTIFICATION</scope>
</reference>
<dbReference type="AlphaFoldDB" id="A0A8D2LCS0"/>
<dbReference type="SUPFAM" id="SSF57501">
    <property type="entry name" value="Cystine-knot cytokines"/>
    <property type="match status" value="1"/>
</dbReference>
<sequence length="661" mass="73824">RETAYLENLPPFLVDGEPLNDSAALPHERSKTPEKEDVPSMPELREMLAMVPPEDNPEHPQPQQHLSVRPRSNFQPWLHGGPEEPVCRVKLDGSSTWGPNHLEVVGLLNSYDEQFLKALSRAAWSKEEMELFGLCPTDFPHGHLSFLQHVGHYLASPGDNHFLLLHLEEVKWEAETKLRFKLTVQEDVESSLGLPQFAMLVFYQGRKESAVSSPRQMLLMSGEGLYRQQVCKGWGRLEGLLYDFCSLSLWSSAKWQLSFELSLEIRRQSSTGPVLSAQEAQDLLFGFDAKCFTRMTPAVLLMVKRRPGGPTVSPSSFLTANGKLDTAPYLRQVVSLFKRFLFCPCSSLPTSDMTDVPSLGTTSPSQANVSEPVPRSTTQFVEMLSQFVNQVLKPASQPGPTPRVHLQLDVATMEALPHMLLNLSEKVAFEQLVQSEDHLLVLFPENNQALVGDQLGIWNLDEKQLQQLLGKLHSVIQELSAMPSFRSNADLFHALLGFCYYPSAVPGGFSSSIYGGAEGSTTQGKIHSLLLLKGLQAVLAHWRESRAPSRVSRSAQSRGEYCQLQEQRVNLASTGYVILPESYNANNCVGSCQFPLSTRIPNYFSHTIFLLHMHEQGMPLQRVPCCVPEKYSQSYMATFSQDQGMIVKVYPNMVAESCGCR</sequence>
<dbReference type="InterPro" id="IPR001839">
    <property type="entry name" value="TGF-b_C"/>
</dbReference>
<dbReference type="PANTHER" id="PTHR15009">
    <property type="entry name" value="MUELLERIAN-INHIBITING FACTOR"/>
    <property type="match status" value="1"/>
</dbReference>
<evidence type="ECO:0000256" key="7">
    <source>
        <dbReference type="ARBA" id="ARBA00022782"/>
    </source>
</evidence>
<organism evidence="16 17">
    <name type="scientific">Varanus komodoensis</name>
    <name type="common">Komodo dragon</name>
    <dbReference type="NCBI Taxonomy" id="61221"/>
    <lineage>
        <taxon>Eukaryota</taxon>
        <taxon>Metazoa</taxon>
        <taxon>Chordata</taxon>
        <taxon>Craniata</taxon>
        <taxon>Vertebrata</taxon>
        <taxon>Euteleostomi</taxon>
        <taxon>Lepidosauria</taxon>
        <taxon>Squamata</taxon>
        <taxon>Bifurcata</taxon>
        <taxon>Unidentata</taxon>
        <taxon>Episquamata</taxon>
        <taxon>Toxicofera</taxon>
        <taxon>Anguimorpha</taxon>
        <taxon>Paleoanguimorpha</taxon>
        <taxon>Varanoidea</taxon>
        <taxon>Varanidae</taxon>
        <taxon>Varanus</taxon>
    </lineage>
</organism>
<evidence type="ECO:0000313" key="17">
    <source>
        <dbReference type="Proteomes" id="UP000694545"/>
    </source>
</evidence>
<proteinExistence type="inferred from homology"/>
<gene>
    <name evidence="16" type="primary">AMH</name>
</gene>
<reference evidence="16" key="2">
    <citation type="submission" date="2025-09" db="UniProtKB">
        <authorList>
            <consortium name="Ensembl"/>
        </authorList>
    </citation>
    <scope>IDENTIFICATION</scope>
</reference>
<evidence type="ECO:0000256" key="2">
    <source>
        <dbReference type="ARBA" id="ARBA00006656"/>
    </source>
</evidence>
<comment type="subunit">
    <text evidence="3">Homodimer; disulfide-linked.</text>
</comment>
<dbReference type="Ensembl" id="ENSVKKT00000020206.1">
    <property type="protein sequence ID" value="ENSVKKP00000019721.1"/>
    <property type="gene ID" value="ENSVKKG00000013356.1"/>
</dbReference>
<accession>A0A8D2LCS0</accession>
<feature type="domain" description="TGF-beta family profile" evidence="15">
    <location>
        <begin position="543"/>
        <end position="661"/>
    </location>
</feature>
<feature type="compositionally biased region" description="Basic and acidic residues" evidence="14">
    <location>
        <begin position="26"/>
        <end position="42"/>
    </location>
</feature>
<dbReference type="InterPro" id="IPR006799">
    <property type="entry name" value="AMH_N"/>
</dbReference>
<dbReference type="InterPro" id="IPR029034">
    <property type="entry name" value="Cystine-knot_cytokine"/>
</dbReference>
<dbReference type="InterPro" id="IPR021203">
    <property type="entry name" value="Muellerian-inhibiting_factor"/>
</dbReference>
<dbReference type="CDD" id="cd13757">
    <property type="entry name" value="TGF_beta_AMH"/>
    <property type="match status" value="1"/>
</dbReference>
<evidence type="ECO:0000256" key="8">
    <source>
        <dbReference type="ARBA" id="ARBA00023030"/>
    </source>
</evidence>
<keyword evidence="8 13" id="KW-0339">Growth factor</keyword>
<dbReference type="SMART" id="SM00204">
    <property type="entry name" value="TGFB"/>
    <property type="match status" value="1"/>
</dbReference>
<feature type="region of interest" description="Disordered" evidence="14">
    <location>
        <begin position="1"/>
        <end position="42"/>
    </location>
</feature>
<dbReference type="Pfam" id="PF04709">
    <property type="entry name" value="AMH_N"/>
    <property type="match status" value="1"/>
</dbReference>
<evidence type="ECO:0000256" key="5">
    <source>
        <dbReference type="ARBA" id="ARBA00022525"/>
    </source>
</evidence>
<protein>
    <recommendedName>
        <fullName evidence="4">Muellerian-inhibiting factor</fullName>
    </recommendedName>
    <alternativeName>
        <fullName evidence="11">Anti-Muellerian hormone</fullName>
    </alternativeName>
    <alternativeName>
        <fullName evidence="12">Muellerian-inhibiting substance</fullName>
    </alternativeName>
</protein>
<keyword evidence="6" id="KW-0732">Signal</keyword>
<dbReference type="PROSITE" id="PS00250">
    <property type="entry name" value="TGF_BETA_1"/>
    <property type="match status" value="1"/>
</dbReference>
<dbReference type="Proteomes" id="UP000694545">
    <property type="component" value="Unplaced"/>
</dbReference>
<comment type="subcellular location">
    <subcellularLocation>
        <location evidence="1">Secreted</location>
    </subcellularLocation>
</comment>
<evidence type="ECO:0000256" key="6">
    <source>
        <dbReference type="ARBA" id="ARBA00022729"/>
    </source>
</evidence>
<comment type="similarity">
    <text evidence="2 13">Belongs to the TGF-beta family.</text>
</comment>
<keyword evidence="17" id="KW-1185">Reference proteome</keyword>
<evidence type="ECO:0000256" key="4">
    <source>
        <dbReference type="ARBA" id="ARBA00020473"/>
    </source>
</evidence>
<dbReference type="GO" id="GO:0030154">
    <property type="term" value="P:cell differentiation"/>
    <property type="evidence" value="ECO:0007669"/>
    <property type="project" value="UniProtKB-KW"/>
</dbReference>
<evidence type="ECO:0000259" key="15">
    <source>
        <dbReference type="PROSITE" id="PS51362"/>
    </source>
</evidence>
<keyword evidence="9" id="KW-0334">Gonadal differentiation</keyword>
<dbReference type="GO" id="GO:0007506">
    <property type="term" value="P:gonadal mesoderm development"/>
    <property type="evidence" value="ECO:0007669"/>
    <property type="project" value="UniProtKB-KW"/>
</dbReference>
<evidence type="ECO:0000256" key="14">
    <source>
        <dbReference type="SAM" id="MobiDB-lite"/>
    </source>
</evidence>
<dbReference type="GO" id="GO:0005615">
    <property type="term" value="C:extracellular space"/>
    <property type="evidence" value="ECO:0007669"/>
    <property type="project" value="TreeGrafter"/>
</dbReference>
<evidence type="ECO:0000256" key="10">
    <source>
        <dbReference type="ARBA" id="ARBA00023157"/>
    </source>
</evidence>
<dbReference type="InterPro" id="IPR017948">
    <property type="entry name" value="TGFb_CS"/>
</dbReference>
<evidence type="ECO:0000256" key="11">
    <source>
        <dbReference type="ARBA" id="ARBA00030008"/>
    </source>
</evidence>
<keyword evidence="5" id="KW-0964">Secreted</keyword>
<dbReference type="GO" id="GO:0001880">
    <property type="term" value="P:Mullerian duct regression"/>
    <property type="evidence" value="ECO:0007669"/>
    <property type="project" value="TreeGrafter"/>
</dbReference>
<keyword evidence="7" id="KW-0221">Differentiation</keyword>
<dbReference type="Pfam" id="PF00019">
    <property type="entry name" value="TGF_beta"/>
    <property type="match status" value="1"/>
</dbReference>
<evidence type="ECO:0000313" key="16">
    <source>
        <dbReference type="Ensembl" id="ENSVKKP00000019721.1"/>
    </source>
</evidence>
<name>A0A8D2LCS0_VARKO</name>
<keyword evidence="10" id="KW-1015">Disulfide bond</keyword>
<evidence type="ECO:0000256" key="9">
    <source>
        <dbReference type="ARBA" id="ARBA00023156"/>
    </source>
</evidence>
<evidence type="ECO:0000256" key="13">
    <source>
        <dbReference type="RuleBase" id="RU000354"/>
    </source>
</evidence>